<evidence type="ECO:0000256" key="3">
    <source>
        <dbReference type="ARBA" id="ARBA00023125"/>
    </source>
</evidence>
<sequence length="167" mass="18824">MESKNSNVDSAVAKDKRGEGGKISKMQKALFKKASDLSILCGIQVAIIILFINRQPIVFGKPDAESVINQFIEANHPTAPRFYMKMKKKEEENKEKGKSIEDDIQSQDFESPYLGSLLKLYEGLTEFENQLTKEIDLTQLNQEIEKHEDPKLMNVASSSTLPTNFSP</sequence>
<dbReference type="OMA" id="EDNITHR"/>
<dbReference type="PROSITE" id="PS50066">
    <property type="entry name" value="MADS_BOX_2"/>
    <property type="match status" value="1"/>
</dbReference>
<dbReference type="SMR" id="A0A3Q7IDC8"/>
<dbReference type="Proteomes" id="UP000004994">
    <property type="component" value="Chromosome 10"/>
</dbReference>
<dbReference type="Gene3D" id="3.40.1810.10">
    <property type="entry name" value="Transcription factor, MADS-box"/>
    <property type="match status" value="1"/>
</dbReference>
<keyword evidence="2" id="KW-0805">Transcription regulation</keyword>
<evidence type="ECO:0000256" key="6">
    <source>
        <dbReference type="SAM" id="MobiDB-lite"/>
    </source>
</evidence>
<dbReference type="GeneID" id="101244040"/>
<feature type="compositionally biased region" description="Polar residues" evidence="6">
    <location>
        <begin position="155"/>
        <end position="167"/>
    </location>
</feature>
<keyword evidence="3" id="KW-0238">DNA-binding</keyword>
<keyword evidence="5" id="KW-0539">Nucleus</keyword>
<dbReference type="SUPFAM" id="SSF55455">
    <property type="entry name" value="SRF-like"/>
    <property type="match status" value="1"/>
</dbReference>
<organism evidence="8">
    <name type="scientific">Solanum lycopersicum</name>
    <name type="common">Tomato</name>
    <name type="synonym">Lycopersicon esculentum</name>
    <dbReference type="NCBI Taxonomy" id="4081"/>
    <lineage>
        <taxon>Eukaryota</taxon>
        <taxon>Viridiplantae</taxon>
        <taxon>Streptophyta</taxon>
        <taxon>Embryophyta</taxon>
        <taxon>Tracheophyta</taxon>
        <taxon>Spermatophyta</taxon>
        <taxon>Magnoliopsida</taxon>
        <taxon>eudicotyledons</taxon>
        <taxon>Gunneridae</taxon>
        <taxon>Pentapetalae</taxon>
        <taxon>asterids</taxon>
        <taxon>lamiids</taxon>
        <taxon>Solanales</taxon>
        <taxon>Solanaceae</taxon>
        <taxon>Solanoideae</taxon>
        <taxon>Solaneae</taxon>
        <taxon>Solanum</taxon>
        <taxon>Solanum subgen. Lycopersicon</taxon>
    </lineage>
</organism>
<reference evidence="8" key="2">
    <citation type="submission" date="2019-01" db="UniProtKB">
        <authorList>
            <consortium name="EnsemblPlants"/>
        </authorList>
    </citation>
    <scope>IDENTIFICATION</scope>
    <source>
        <strain evidence="8">cv. Heinz 1706</strain>
    </source>
</reference>
<evidence type="ECO:0000256" key="1">
    <source>
        <dbReference type="ARBA" id="ARBA00004123"/>
    </source>
</evidence>
<dbReference type="FunFam" id="3.40.1810.10:FF:000060">
    <property type="match status" value="1"/>
</dbReference>
<proteinExistence type="predicted"/>
<dbReference type="GO" id="GO:0046983">
    <property type="term" value="F:protein dimerization activity"/>
    <property type="evidence" value="ECO:0007669"/>
    <property type="project" value="InterPro"/>
</dbReference>
<dbReference type="GO" id="GO:0005634">
    <property type="term" value="C:nucleus"/>
    <property type="evidence" value="ECO:0007669"/>
    <property type="project" value="UniProtKB-SubCell"/>
</dbReference>
<dbReference type="GO" id="GO:0006357">
    <property type="term" value="P:regulation of transcription by RNA polymerase II"/>
    <property type="evidence" value="ECO:0000318"/>
    <property type="project" value="GO_Central"/>
</dbReference>
<evidence type="ECO:0000313" key="8">
    <source>
        <dbReference type="EnsemblPlants" id="Solyc10g012180.1.1.1"/>
    </source>
</evidence>
<dbReference type="Gramene" id="Solyc10g012180.1.1">
    <property type="protein sequence ID" value="Solyc10g012180.1.1.1"/>
    <property type="gene ID" value="Solyc10g012180.1"/>
</dbReference>
<dbReference type="AlphaFoldDB" id="A0A3Q7IDC8"/>
<dbReference type="PANTHER" id="PTHR11945">
    <property type="entry name" value="MADS BOX PROTEIN"/>
    <property type="match status" value="1"/>
</dbReference>
<dbReference type="InterPro" id="IPR002100">
    <property type="entry name" value="TF_MADSbox"/>
</dbReference>
<dbReference type="KEGG" id="sly:101244040"/>
<evidence type="ECO:0000313" key="9">
    <source>
        <dbReference type="Proteomes" id="UP000004994"/>
    </source>
</evidence>
<dbReference type="EnsemblPlants" id="Solyc10g012180.1.1">
    <property type="protein sequence ID" value="Solyc10g012180.1.1.1"/>
    <property type="gene ID" value="Solyc10g012180.1"/>
</dbReference>
<dbReference type="PaxDb" id="4081-Solyc10g012180.1.1"/>
<accession>A0A3Q7IDC8</accession>
<dbReference type="GO" id="GO:0000978">
    <property type="term" value="F:RNA polymerase II cis-regulatory region sequence-specific DNA binding"/>
    <property type="evidence" value="ECO:0000318"/>
    <property type="project" value="GO_Central"/>
</dbReference>
<evidence type="ECO:0000259" key="7">
    <source>
        <dbReference type="PROSITE" id="PS50066"/>
    </source>
</evidence>
<dbReference type="InParanoid" id="A0A3Q7IDC8"/>
<dbReference type="InterPro" id="IPR036879">
    <property type="entry name" value="TF_MADSbox_sf"/>
</dbReference>
<evidence type="ECO:0000256" key="5">
    <source>
        <dbReference type="ARBA" id="ARBA00023242"/>
    </source>
</evidence>
<keyword evidence="9" id="KW-1185">Reference proteome</keyword>
<dbReference type="STRING" id="4081.A0A3Q7IDC8"/>
<reference evidence="8" key="1">
    <citation type="journal article" date="2012" name="Nature">
        <title>The tomato genome sequence provides insights into fleshy fruit evolution.</title>
        <authorList>
            <consortium name="Tomato Genome Consortium"/>
        </authorList>
    </citation>
    <scope>NUCLEOTIDE SEQUENCE [LARGE SCALE GENOMIC DNA]</scope>
    <source>
        <strain evidence="8">cv. Heinz 1706</strain>
    </source>
</reference>
<dbReference type="RefSeq" id="XP_004248433.1">
    <property type="nucleotide sequence ID" value="XM_004248385.1"/>
</dbReference>
<dbReference type="OrthoDB" id="1297291at2759"/>
<dbReference type="Pfam" id="PF00319">
    <property type="entry name" value="SRF-TF"/>
    <property type="match status" value="1"/>
</dbReference>
<feature type="region of interest" description="Disordered" evidence="6">
    <location>
        <begin position="146"/>
        <end position="167"/>
    </location>
</feature>
<feature type="region of interest" description="Disordered" evidence="6">
    <location>
        <begin position="88"/>
        <end position="107"/>
    </location>
</feature>
<protein>
    <recommendedName>
        <fullName evidence="7">MADS-box domain-containing protein</fullName>
    </recommendedName>
</protein>
<comment type="subcellular location">
    <subcellularLocation>
        <location evidence="1">Nucleus</location>
    </subcellularLocation>
</comment>
<evidence type="ECO:0000256" key="4">
    <source>
        <dbReference type="ARBA" id="ARBA00023163"/>
    </source>
</evidence>
<gene>
    <name evidence="8" type="primary">LOC101244040</name>
</gene>
<feature type="domain" description="MADS-box" evidence="7">
    <location>
        <begin position="24"/>
        <end position="63"/>
    </location>
</feature>
<feature type="compositionally biased region" description="Basic and acidic residues" evidence="6">
    <location>
        <begin position="88"/>
        <end position="101"/>
    </location>
</feature>
<dbReference type="GO" id="GO:0000981">
    <property type="term" value="F:DNA-binding transcription factor activity, RNA polymerase II-specific"/>
    <property type="evidence" value="ECO:0000318"/>
    <property type="project" value="GO_Central"/>
</dbReference>
<dbReference type="PANTHER" id="PTHR11945:SF831">
    <property type="entry name" value="MADS-BOX DOMAIN-CONTAINING PROTEIN"/>
    <property type="match status" value="1"/>
</dbReference>
<keyword evidence="4" id="KW-0804">Transcription</keyword>
<name>A0A3Q7IDC8_SOLLC</name>
<evidence type="ECO:0000256" key="2">
    <source>
        <dbReference type="ARBA" id="ARBA00023015"/>
    </source>
</evidence>